<evidence type="ECO:0000313" key="1">
    <source>
        <dbReference type="EMBL" id="NGZ73911.1"/>
    </source>
</evidence>
<keyword evidence="2" id="KW-1185">Reference proteome</keyword>
<protein>
    <submittedName>
        <fullName evidence="1">Uncharacterized protein</fullName>
    </submittedName>
</protein>
<name>A0ABX0EYU6_9BACL</name>
<dbReference type="Proteomes" id="UP000800303">
    <property type="component" value="Unassembled WGS sequence"/>
</dbReference>
<comment type="caution">
    <text evidence="1">The sequence shown here is derived from an EMBL/GenBank/DDBJ whole genome shotgun (WGS) entry which is preliminary data.</text>
</comment>
<dbReference type="EMBL" id="JAAFGS010000001">
    <property type="protein sequence ID" value="NGZ73911.1"/>
    <property type="molecule type" value="Genomic_DNA"/>
</dbReference>
<reference evidence="1 2" key="1">
    <citation type="submission" date="2020-01" db="EMBL/GenBank/DDBJ databases">
        <title>Polyphasic characterisation and genomic insights into a novel alkali tolerant bacterium VR-M41.</title>
        <authorList>
            <person name="Vemuluri V.R."/>
        </authorList>
    </citation>
    <scope>NUCLEOTIDE SEQUENCE [LARGE SCALE GENOMIC DNA]</scope>
    <source>
        <strain evidence="1 2">VR-M41</strain>
    </source>
</reference>
<organism evidence="1 2">
    <name type="scientific">Saccharibacillus alkalitolerans</name>
    <dbReference type="NCBI Taxonomy" id="2705290"/>
    <lineage>
        <taxon>Bacteria</taxon>
        <taxon>Bacillati</taxon>
        <taxon>Bacillota</taxon>
        <taxon>Bacilli</taxon>
        <taxon>Bacillales</taxon>
        <taxon>Paenibacillaceae</taxon>
        <taxon>Saccharibacillus</taxon>
    </lineage>
</organism>
<accession>A0ABX0EYU6</accession>
<sequence>MSKNKGPFPERAEFIAVERELGSLRGITDQDKENIASILQRYENDREWSKSSTGYEEIERDAAAFGYDRFTVRKISLLLGYDGRFERLIEKLNKDEAKRNS</sequence>
<gene>
    <name evidence="1" type="ORF">GYN08_01190</name>
</gene>
<dbReference type="RefSeq" id="WP_166271719.1">
    <property type="nucleotide sequence ID" value="NZ_JAAFGS010000001.1"/>
</dbReference>
<proteinExistence type="predicted"/>
<evidence type="ECO:0000313" key="2">
    <source>
        <dbReference type="Proteomes" id="UP000800303"/>
    </source>
</evidence>